<dbReference type="Gene3D" id="3.40.710.10">
    <property type="entry name" value="DD-peptidase/beta-lactamase superfamily"/>
    <property type="match status" value="1"/>
</dbReference>
<feature type="domain" description="Beta-lactamase-related" evidence="2">
    <location>
        <begin position="8"/>
        <end position="312"/>
    </location>
</feature>
<protein>
    <submittedName>
        <fullName evidence="3">CubicO group peptidase, beta-lactamase class C family</fullName>
    </submittedName>
</protein>
<dbReference type="AlphaFoldDB" id="A0A1H9JIH6"/>
<evidence type="ECO:0000256" key="1">
    <source>
        <dbReference type="ARBA" id="ARBA00022801"/>
    </source>
</evidence>
<dbReference type="PANTHER" id="PTHR43283">
    <property type="entry name" value="BETA-LACTAMASE-RELATED"/>
    <property type="match status" value="1"/>
</dbReference>
<evidence type="ECO:0000259" key="2">
    <source>
        <dbReference type="Pfam" id="PF00144"/>
    </source>
</evidence>
<name>A0A1H9JIH6_9LACT</name>
<dbReference type="InterPro" id="IPR001466">
    <property type="entry name" value="Beta-lactam-related"/>
</dbReference>
<dbReference type="InterPro" id="IPR050789">
    <property type="entry name" value="Diverse_Enzym_Activities"/>
</dbReference>
<accession>A0A1H9JIH6</accession>
<keyword evidence="1" id="KW-0378">Hydrolase</keyword>
<evidence type="ECO:0000313" key="4">
    <source>
        <dbReference type="Proteomes" id="UP000198556"/>
    </source>
</evidence>
<dbReference type="OrthoDB" id="9803467at2"/>
<gene>
    <name evidence="3" type="ORF">SAMN05421767_10912</name>
</gene>
<proteinExistence type="predicted"/>
<reference evidence="3 4" key="1">
    <citation type="submission" date="2016-10" db="EMBL/GenBank/DDBJ databases">
        <authorList>
            <person name="de Groot N.N."/>
        </authorList>
    </citation>
    <scope>NUCLEOTIDE SEQUENCE [LARGE SCALE GENOMIC DNA]</scope>
    <source>
        <strain evidence="3 4">DSM 15827</strain>
    </source>
</reference>
<keyword evidence="4" id="KW-1185">Reference proteome</keyword>
<dbReference type="PANTHER" id="PTHR43283:SF11">
    <property type="entry name" value="BETA-LACTAMASE-RELATED DOMAIN-CONTAINING PROTEIN"/>
    <property type="match status" value="1"/>
</dbReference>
<sequence length="342" mass="38441">MYEKTKTLLEEYIEEEVFPGYSVAFLKGETVEKVIAGKMTPNSGVTLHDGMYYDLASVTKAVVTGTLLLQMIELGELDLDTALVEYFPEAKEKEVTLRHLVTHTSGLAGFIPNRDQLNADELVQALLQLPKTDTFYQTMKYTDTGLVLAGKVIEKVTGQQLADVFQERVLDILGITEMEYGPIFKHQSVPTEYLESESMYLSGRVHDPKASVLKRSCGSAGLFATIDGMIQYMEMLLHKGLGMNGARLLKEESVEKLVSDWTPSRCAGRSLVWDLQVVDGEAWLRHTGFTGTAVVWNLAHQEGFILLTNRIAQMTDTPLYNRYRDCLLYTYIKESQAQRKLS</sequence>
<dbReference type="Pfam" id="PF00144">
    <property type="entry name" value="Beta-lactamase"/>
    <property type="match status" value="1"/>
</dbReference>
<dbReference type="RefSeq" id="WP_089746268.1">
    <property type="nucleotide sequence ID" value="NZ_FOGF01000009.1"/>
</dbReference>
<dbReference type="GO" id="GO:0016787">
    <property type="term" value="F:hydrolase activity"/>
    <property type="evidence" value="ECO:0007669"/>
    <property type="project" value="UniProtKB-KW"/>
</dbReference>
<dbReference type="Proteomes" id="UP000198556">
    <property type="component" value="Unassembled WGS sequence"/>
</dbReference>
<dbReference type="EMBL" id="FOGF01000009">
    <property type="protein sequence ID" value="SEQ86620.1"/>
    <property type="molecule type" value="Genomic_DNA"/>
</dbReference>
<dbReference type="STRING" id="137733.SAMN05421767_10912"/>
<evidence type="ECO:0000313" key="3">
    <source>
        <dbReference type="EMBL" id="SEQ86620.1"/>
    </source>
</evidence>
<organism evidence="3 4">
    <name type="scientific">Granulicatella balaenopterae</name>
    <dbReference type="NCBI Taxonomy" id="137733"/>
    <lineage>
        <taxon>Bacteria</taxon>
        <taxon>Bacillati</taxon>
        <taxon>Bacillota</taxon>
        <taxon>Bacilli</taxon>
        <taxon>Lactobacillales</taxon>
        <taxon>Carnobacteriaceae</taxon>
        <taxon>Granulicatella</taxon>
    </lineage>
</organism>
<dbReference type="SUPFAM" id="SSF56601">
    <property type="entry name" value="beta-lactamase/transpeptidase-like"/>
    <property type="match status" value="1"/>
</dbReference>
<dbReference type="InterPro" id="IPR012338">
    <property type="entry name" value="Beta-lactam/transpept-like"/>
</dbReference>